<dbReference type="Pfam" id="PF13450">
    <property type="entry name" value="NAD_binding_8"/>
    <property type="match status" value="1"/>
</dbReference>
<dbReference type="PRINTS" id="PR00419">
    <property type="entry name" value="ADXRDTASE"/>
</dbReference>
<evidence type="ECO:0000256" key="3">
    <source>
        <dbReference type="ARBA" id="ARBA00022827"/>
    </source>
</evidence>
<evidence type="ECO:0000256" key="4">
    <source>
        <dbReference type="ARBA" id="ARBA00022857"/>
    </source>
</evidence>
<dbReference type="STRING" id="1314790.A0A1Y1XWI5"/>
<evidence type="ECO:0000313" key="7">
    <source>
        <dbReference type="Proteomes" id="UP000193498"/>
    </source>
</evidence>
<dbReference type="PANTHER" id="PTHR23023">
    <property type="entry name" value="DIMETHYLANILINE MONOOXYGENASE"/>
    <property type="match status" value="1"/>
</dbReference>
<name>A0A1Y1XWI5_9FUNG</name>
<accession>A0A1Y1XWI5</accession>
<dbReference type="InterPro" id="IPR020946">
    <property type="entry name" value="Flavin_mOase-like"/>
</dbReference>
<evidence type="ECO:0000256" key="5">
    <source>
        <dbReference type="ARBA" id="ARBA00023002"/>
    </source>
</evidence>
<proteinExistence type="inferred from homology"/>
<dbReference type="InterPro" id="IPR000960">
    <property type="entry name" value="Flavin_mOase"/>
</dbReference>
<evidence type="ECO:0000256" key="2">
    <source>
        <dbReference type="ARBA" id="ARBA00022630"/>
    </source>
</evidence>
<comment type="similarity">
    <text evidence="1">Belongs to the FMO family.</text>
</comment>
<dbReference type="GO" id="GO:0004499">
    <property type="term" value="F:N,N-dimethylaniline monooxygenase activity"/>
    <property type="evidence" value="ECO:0007669"/>
    <property type="project" value="InterPro"/>
</dbReference>
<keyword evidence="4" id="KW-0521">NADP</keyword>
<dbReference type="EMBL" id="MCFE01000398">
    <property type="protein sequence ID" value="ORX90129.1"/>
    <property type="molecule type" value="Genomic_DNA"/>
</dbReference>
<dbReference type="OrthoDB" id="66881at2759"/>
<dbReference type="Pfam" id="PF00743">
    <property type="entry name" value="FMO-like"/>
    <property type="match status" value="1"/>
</dbReference>
<dbReference type="PIRSF" id="PIRSF000332">
    <property type="entry name" value="FMO"/>
    <property type="match status" value="1"/>
</dbReference>
<dbReference type="SUPFAM" id="SSF51905">
    <property type="entry name" value="FAD/NAD(P)-binding domain"/>
    <property type="match status" value="2"/>
</dbReference>
<gene>
    <name evidence="6" type="ORF">K493DRAFT_231498</name>
</gene>
<keyword evidence="5" id="KW-0560">Oxidoreductase</keyword>
<dbReference type="InterPro" id="IPR050346">
    <property type="entry name" value="FMO-like"/>
</dbReference>
<dbReference type="InterPro" id="IPR036188">
    <property type="entry name" value="FAD/NAD-bd_sf"/>
</dbReference>
<evidence type="ECO:0000256" key="1">
    <source>
        <dbReference type="ARBA" id="ARBA00009183"/>
    </source>
</evidence>
<evidence type="ECO:0000313" key="6">
    <source>
        <dbReference type="EMBL" id="ORX90129.1"/>
    </source>
</evidence>
<dbReference type="AlphaFoldDB" id="A0A1Y1XWI5"/>
<organism evidence="6 7">
    <name type="scientific">Basidiobolus meristosporus CBS 931.73</name>
    <dbReference type="NCBI Taxonomy" id="1314790"/>
    <lineage>
        <taxon>Eukaryota</taxon>
        <taxon>Fungi</taxon>
        <taxon>Fungi incertae sedis</taxon>
        <taxon>Zoopagomycota</taxon>
        <taxon>Entomophthoromycotina</taxon>
        <taxon>Basidiobolomycetes</taxon>
        <taxon>Basidiobolales</taxon>
        <taxon>Basidiobolaceae</taxon>
        <taxon>Basidiobolus</taxon>
    </lineage>
</organism>
<keyword evidence="7" id="KW-1185">Reference proteome</keyword>
<keyword evidence="2" id="KW-0285">Flavoprotein</keyword>
<reference evidence="6 7" key="1">
    <citation type="submission" date="2016-07" db="EMBL/GenBank/DDBJ databases">
        <title>Pervasive Adenine N6-methylation of Active Genes in Fungi.</title>
        <authorList>
            <consortium name="DOE Joint Genome Institute"/>
            <person name="Mondo S.J."/>
            <person name="Dannebaum R.O."/>
            <person name="Kuo R.C."/>
            <person name="Labutti K."/>
            <person name="Haridas S."/>
            <person name="Kuo A."/>
            <person name="Salamov A."/>
            <person name="Ahrendt S.R."/>
            <person name="Lipzen A."/>
            <person name="Sullivan W."/>
            <person name="Andreopoulos W.B."/>
            <person name="Clum A."/>
            <person name="Lindquist E."/>
            <person name="Daum C."/>
            <person name="Ramamoorthy G.K."/>
            <person name="Gryganskyi A."/>
            <person name="Culley D."/>
            <person name="Magnuson J.K."/>
            <person name="James T.Y."/>
            <person name="O'Malley M.A."/>
            <person name="Stajich J.E."/>
            <person name="Spatafora J.W."/>
            <person name="Visel A."/>
            <person name="Grigoriev I.V."/>
        </authorList>
    </citation>
    <scope>NUCLEOTIDE SEQUENCE [LARGE SCALE GENOMIC DNA]</scope>
    <source>
        <strain evidence="6 7">CBS 931.73</strain>
    </source>
</reference>
<dbReference type="Gene3D" id="3.50.50.60">
    <property type="entry name" value="FAD/NAD(P)-binding domain"/>
    <property type="match status" value="2"/>
</dbReference>
<dbReference type="InParanoid" id="A0A1Y1XWI5"/>
<sequence>MPIQEIATKREWKPDQVLHPLLEKPREDAFQFPSPIRKVAVIGAGSAGLPTAKLLKEEGLEVKIFERNYAAGGTWIYESQPPLKPRFPTELPTSGVSVSLPPAGTSLPYTEHISLNTPEGQSELLRHRPPSPCYQSLRNNVATPLIQYKDFEWPKDTPWFTSHDVICQYLQDYAAHFHLDEITEYGASLERLEELPRRQGWNVLTKHLEIEEKDGQSYAKITWREEVVGQKFDAVVIATGHYHVPYIPSLPGIVEWNQRYPGSIIHSKQYRTPQGFGGKNVLVIGNGTSAMDISRDISRYTGDLYQSVRESEHQYDEKYKALREEFAKLMPKKTQRVGAVKEIRFSKESPKDPRKAVIKFQDGKSITGVDQIIICTGYVFNFHFLEELHDDPHINATRGGRAPSPDKVLVTGGDQVFNLHKDIFYIPNPTLSFVGIPFHIATFSLFEFQAYAVSRVYALQAKVPSESEMRREWQSRLERKGPGREFHALGSDLEQEYIKEILTWINHDGALSGRPKVLGHGERWFEVRDKALLVLKDVLLSSG</sequence>
<comment type="caution">
    <text evidence="6">The sequence shown here is derived from an EMBL/GenBank/DDBJ whole genome shotgun (WGS) entry which is preliminary data.</text>
</comment>
<dbReference type="Proteomes" id="UP000193498">
    <property type="component" value="Unassembled WGS sequence"/>
</dbReference>
<keyword evidence="3" id="KW-0274">FAD</keyword>
<protein>
    <submittedName>
        <fullName evidence="6">FAD/NAD(P)-binding domain-containing protein</fullName>
    </submittedName>
</protein>
<dbReference type="GO" id="GO:0050660">
    <property type="term" value="F:flavin adenine dinucleotide binding"/>
    <property type="evidence" value="ECO:0007669"/>
    <property type="project" value="InterPro"/>
</dbReference>
<dbReference type="GO" id="GO:0050661">
    <property type="term" value="F:NADP binding"/>
    <property type="evidence" value="ECO:0007669"/>
    <property type="project" value="InterPro"/>
</dbReference>